<dbReference type="PANTHER" id="PTHR11527">
    <property type="entry name" value="HEAT-SHOCK PROTEIN 20 FAMILY MEMBER"/>
    <property type="match status" value="1"/>
</dbReference>
<evidence type="ECO:0000256" key="1">
    <source>
        <dbReference type="PROSITE-ProRule" id="PRU00285"/>
    </source>
</evidence>
<reference evidence="4" key="1">
    <citation type="submission" date="2020-10" db="EMBL/GenBank/DDBJ databases">
        <authorList>
            <person name="Castelo-Branco R."/>
            <person name="Eusebio N."/>
            <person name="Adriana R."/>
            <person name="Vieira A."/>
            <person name="Brugerolle De Fraissinette N."/>
            <person name="Rezende De Castro R."/>
            <person name="Schneider M.P."/>
            <person name="Vasconcelos V."/>
            <person name="Leao P.N."/>
        </authorList>
    </citation>
    <scope>NUCLEOTIDE SEQUENCE</scope>
    <source>
        <strain evidence="4">LEGE 06105</strain>
    </source>
</reference>
<protein>
    <submittedName>
        <fullName evidence="4">Hsp20/alpha crystallin family protein</fullName>
    </submittedName>
</protein>
<dbReference type="RefSeq" id="WP_193921641.1">
    <property type="nucleotide sequence ID" value="NZ_JADEWL010000051.1"/>
</dbReference>
<dbReference type="AlphaFoldDB" id="A0A8J7F157"/>
<name>A0A8J7F157_9CYAN</name>
<dbReference type="PROSITE" id="PS01031">
    <property type="entry name" value="SHSP"/>
    <property type="match status" value="1"/>
</dbReference>
<evidence type="ECO:0000313" key="5">
    <source>
        <dbReference type="Proteomes" id="UP000620559"/>
    </source>
</evidence>
<organism evidence="4 5">
    <name type="scientific">Plectonema cf. radiosum LEGE 06105</name>
    <dbReference type="NCBI Taxonomy" id="945769"/>
    <lineage>
        <taxon>Bacteria</taxon>
        <taxon>Bacillati</taxon>
        <taxon>Cyanobacteriota</taxon>
        <taxon>Cyanophyceae</taxon>
        <taxon>Oscillatoriophycideae</taxon>
        <taxon>Oscillatoriales</taxon>
        <taxon>Microcoleaceae</taxon>
        <taxon>Plectonema</taxon>
    </lineage>
</organism>
<dbReference type="Gene3D" id="2.60.40.790">
    <property type="match status" value="1"/>
</dbReference>
<evidence type="ECO:0000259" key="3">
    <source>
        <dbReference type="PROSITE" id="PS01031"/>
    </source>
</evidence>
<proteinExistence type="inferred from homology"/>
<feature type="domain" description="SHSP" evidence="3">
    <location>
        <begin position="45"/>
        <end position="159"/>
    </location>
</feature>
<dbReference type="Proteomes" id="UP000620559">
    <property type="component" value="Unassembled WGS sequence"/>
</dbReference>
<gene>
    <name evidence="4" type="ORF">IQ247_15975</name>
</gene>
<accession>A0A8J7F157</accession>
<dbReference type="InterPro" id="IPR008978">
    <property type="entry name" value="HSP20-like_chaperone"/>
</dbReference>
<comment type="caution">
    <text evidence="4">The sequence shown here is derived from an EMBL/GenBank/DDBJ whole genome shotgun (WGS) entry which is preliminary data.</text>
</comment>
<keyword evidence="5" id="KW-1185">Reference proteome</keyword>
<dbReference type="InterPro" id="IPR002068">
    <property type="entry name" value="A-crystallin/Hsp20_dom"/>
</dbReference>
<comment type="similarity">
    <text evidence="1 2">Belongs to the small heat shock protein (HSP20) family.</text>
</comment>
<dbReference type="CDD" id="cd06464">
    <property type="entry name" value="ACD_sHsps-like"/>
    <property type="match status" value="1"/>
</dbReference>
<dbReference type="SUPFAM" id="SSF49764">
    <property type="entry name" value="HSP20-like chaperones"/>
    <property type="match status" value="1"/>
</dbReference>
<dbReference type="InterPro" id="IPR031107">
    <property type="entry name" value="Small_HSP"/>
</dbReference>
<evidence type="ECO:0000256" key="2">
    <source>
        <dbReference type="RuleBase" id="RU003616"/>
    </source>
</evidence>
<sequence length="233" mass="26959">MSEKNWHLPKEINHLRHQMNHLFDELVHGNTQKTNNHALNSIPQVENATWQPAIEIKETDSCLILQVQVPGIEPKDLEIHVSKDAVSIAGEHEEQKVHYETGIYRSEFNYGHFQRIIPLPICVEHKQVKAEIHNGLLTLNLPKTHTEKHDVIKIDLTMEERAREAMAQQLQHQEHIQETMHSRTASELENPNHAGITEQARVEMIKQLQHDELLEENMHYRTESELDASSSSS</sequence>
<evidence type="ECO:0000313" key="4">
    <source>
        <dbReference type="EMBL" id="MBE9214146.1"/>
    </source>
</evidence>
<dbReference type="Pfam" id="PF00011">
    <property type="entry name" value="HSP20"/>
    <property type="match status" value="1"/>
</dbReference>
<dbReference type="EMBL" id="JADEWL010000051">
    <property type="protein sequence ID" value="MBE9214146.1"/>
    <property type="molecule type" value="Genomic_DNA"/>
</dbReference>